<dbReference type="PANTHER" id="PTHR30466">
    <property type="entry name" value="FLAVIN REDUCTASE"/>
    <property type="match status" value="1"/>
</dbReference>
<dbReference type="EMBL" id="JAAOCA010000017">
    <property type="protein sequence ID" value="MBD1599872.1"/>
    <property type="molecule type" value="Genomic_DNA"/>
</dbReference>
<dbReference type="Proteomes" id="UP000805841">
    <property type="component" value="Unassembled WGS sequence"/>
</dbReference>
<evidence type="ECO:0000313" key="3">
    <source>
        <dbReference type="EMBL" id="MBD1599872.1"/>
    </source>
</evidence>
<dbReference type="SMART" id="SM00903">
    <property type="entry name" value="Flavin_Reduct"/>
    <property type="match status" value="1"/>
</dbReference>
<protein>
    <submittedName>
        <fullName evidence="3">Flavin reductase</fullName>
    </submittedName>
</protein>
<keyword evidence="1" id="KW-0560">Oxidoreductase</keyword>
<name>A0ABR7Z3A9_9PSED</name>
<comment type="caution">
    <text evidence="3">The sequence shown here is derived from an EMBL/GenBank/DDBJ whole genome shotgun (WGS) entry which is preliminary data.</text>
</comment>
<evidence type="ECO:0000256" key="1">
    <source>
        <dbReference type="ARBA" id="ARBA00023002"/>
    </source>
</evidence>
<evidence type="ECO:0000313" key="4">
    <source>
        <dbReference type="Proteomes" id="UP000805841"/>
    </source>
</evidence>
<reference evidence="3 4" key="1">
    <citation type="journal article" date="2020" name="Insects">
        <title>Bacteria Belonging to Pseudomonas typographi sp. nov. from the Bark Beetle Ips typographus Have Genomic Potential to Aid in the Host Ecology.</title>
        <authorList>
            <person name="Peral-Aranega E."/>
            <person name="Saati-Santamaria Z."/>
            <person name="Kolarik M."/>
            <person name="Rivas R."/>
            <person name="Garcia-Fraile P."/>
        </authorList>
    </citation>
    <scope>NUCLEOTIDE SEQUENCE [LARGE SCALE GENOMIC DNA]</scope>
    <source>
        <strain evidence="3 4">CA3A</strain>
    </source>
</reference>
<dbReference type="PANTHER" id="PTHR30466:SF1">
    <property type="entry name" value="FMN REDUCTASE (NADH) RUTF"/>
    <property type="match status" value="1"/>
</dbReference>
<feature type="domain" description="Flavin reductase like" evidence="2">
    <location>
        <begin position="23"/>
        <end position="169"/>
    </location>
</feature>
<keyword evidence="4" id="KW-1185">Reference proteome</keyword>
<sequence length="173" mass="17917">MKQQLSRTLTPSYCDIGAFINAMGGAVTGVGIVATDGPGGRFGVTVSSMASVSAEPPMLLVCVRASSPSAQAVKANGRFTLNLLHAAQAHLADAFAGRPRTGAAYDFSDPAWVSDADQAPRLEGACASFVCELESAQQAGSHLILIGTVSACYHQPQPPLLYCGRRYGVPASF</sequence>
<accession>A0ABR7Z3A9</accession>
<gene>
    <name evidence="3" type="ORF">HAQ05_14340</name>
</gene>
<dbReference type="RefSeq" id="WP_190421697.1">
    <property type="nucleotide sequence ID" value="NZ_JAAOCA010000017.1"/>
</dbReference>
<dbReference type="SUPFAM" id="SSF50475">
    <property type="entry name" value="FMN-binding split barrel"/>
    <property type="match status" value="1"/>
</dbReference>
<proteinExistence type="predicted"/>
<dbReference type="Pfam" id="PF01613">
    <property type="entry name" value="Flavin_Reduct"/>
    <property type="match status" value="1"/>
</dbReference>
<dbReference type="InterPro" id="IPR050268">
    <property type="entry name" value="NADH-dep_flavin_reductase"/>
</dbReference>
<evidence type="ECO:0000259" key="2">
    <source>
        <dbReference type="SMART" id="SM00903"/>
    </source>
</evidence>
<dbReference type="InterPro" id="IPR002563">
    <property type="entry name" value="Flavin_Rdtase-like_dom"/>
</dbReference>
<dbReference type="InterPro" id="IPR012349">
    <property type="entry name" value="Split_barrel_FMN-bd"/>
</dbReference>
<dbReference type="Gene3D" id="2.30.110.10">
    <property type="entry name" value="Electron Transport, Fmn-binding Protein, Chain A"/>
    <property type="match status" value="1"/>
</dbReference>
<organism evidence="3 4">
    <name type="scientific">Pseudomonas typographi</name>
    <dbReference type="NCBI Taxonomy" id="2715964"/>
    <lineage>
        <taxon>Bacteria</taxon>
        <taxon>Pseudomonadati</taxon>
        <taxon>Pseudomonadota</taxon>
        <taxon>Gammaproteobacteria</taxon>
        <taxon>Pseudomonadales</taxon>
        <taxon>Pseudomonadaceae</taxon>
        <taxon>Pseudomonas</taxon>
    </lineage>
</organism>